<dbReference type="AlphaFoldDB" id="A0AAW9S516"/>
<dbReference type="Pfam" id="PF00724">
    <property type="entry name" value="Oxidored_FMN"/>
    <property type="match status" value="1"/>
</dbReference>
<keyword evidence="5" id="KW-1185">Reference proteome</keyword>
<dbReference type="InterPro" id="IPR001155">
    <property type="entry name" value="OxRdtase_FMN_N"/>
</dbReference>
<dbReference type="InterPro" id="IPR044152">
    <property type="entry name" value="YqjM-like"/>
</dbReference>
<dbReference type="RefSeq" id="WP_340332521.1">
    <property type="nucleotide sequence ID" value="NZ_JAZHOF010000014.1"/>
</dbReference>
<dbReference type="GO" id="GO:0050661">
    <property type="term" value="F:NADP binding"/>
    <property type="evidence" value="ECO:0007669"/>
    <property type="project" value="InterPro"/>
</dbReference>
<dbReference type="PANTHER" id="PTHR43303:SF3">
    <property type="entry name" value="BLR3436 PROTEIN"/>
    <property type="match status" value="1"/>
</dbReference>
<dbReference type="Gene3D" id="3.30.9.20">
    <property type="match status" value="1"/>
</dbReference>
<evidence type="ECO:0000313" key="5">
    <source>
        <dbReference type="Proteomes" id="UP001378188"/>
    </source>
</evidence>
<name>A0AAW9S516_9HYPH</name>
<dbReference type="CDD" id="cd02932">
    <property type="entry name" value="OYE_YqiM_FMN"/>
    <property type="match status" value="1"/>
</dbReference>
<dbReference type="NCBIfam" id="NF006101">
    <property type="entry name" value="PRK08255.1"/>
    <property type="match status" value="1"/>
</dbReference>
<dbReference type="Gene3D" id="3.20.20.70">
    <property type="entry name" value="Aldolase class I"/>
    <property type="match status" value="1"/>
</dbReference>
<feature type="region of interest" description="Disordered" evidence="1">
    <location>
        <begin position="760"/>
        <end position="789"/>
    </location>
</feature>
<gene>
    <name evidence="4" type="ORF">V3328_25350</name>
</gene>
<dbReference type="GO" id="GO:0010181">
    <property type="term" value="F:FMN binding"/>
    <property type="evidence" value="ECO:0007669"/>
    <property type="project" value="InterPro"/>
</dbReference>
<dbReference type="PRINTS" id="PR00420">
    <property type="entry name" value="RNGMNOXGNASE"/>
</dbReference>
<dbReference type="InterPro" id="IPR013785">
    <property type="entry name" value="Aldolase_TIM"/>
</dbReference>
<accession>A0AAW9S516</accession>
<dbReference type="SUPFAM" id="SSF51905">
    <property type="entry name" value="FAD/NAD(P)-binding domain"/>
    <property type="match status" value="1"/>
</dbReference>
<feature type="domain" description="FAD-binding" evidence="3">
    <location>
        <begin position="2"/>
        <end position="293"/>
    </location>
</feature>
<feature type="domain" description="NADH:flavin oxidoreductase/NADH oxidase N-terminal" evidence="2">
    <location>
        <begin position="394"/>
        <end position="727"/>
    </location>
</feature>
<comment type="caution">
    <text evidence="4">The sequence shown here is derived from an EMBL/GenBank/DDBJ whole genome shotgun (WGS) entry which is preliminary data.</text>
</comment>
<evidence type="ECO:0000313" key="4">
    <source>
        <dbReference type="EMBL" id="MEJ8574826.1"/>
    </source>
</evidence>
<dbReference type="PANTHER" id="PTHR43303">
    <property type="entry name" value="NADPH DEHYDROGENASE C23G7.10C-RELATED"/>
    <property type="match status" value="1"/>
</dbReference>
<dbReference type="InterPro" id="IPR036188">
    <property type="entry name" value="FAD/NAD-bd_sf"/>
</dbReference>
<dbReference type="EMBL" id="JAZHOF010000014">
    <property type="protein sequence ID" value="MEJ8574826.1"/>
    <property type="molecule type" value="Genomic_DNA"/>
</dbReference>
<dbReference type="Pfam" id="PF01494">
    <property type="entry name" value="FAD_binding_3"/>
    <property type="match status" value="1"/>
</dbReference>
<evidence type="ECO:0000259" key="2">
    <source>
        <dbReference type="Pfam" id="PF00724"/>
    </source>
</evidence>
<protein>
    <submittedName>
        <fullName evidence="4">Bifunctional salicylyl-CoA 5-hydroxylase/oxidoreductase</fullName>
    </submittedName>
</protein>
<sequence>MKVSIVGGGPAGLYFAILLKKARPDSVITAFERNRPDDTFGFGVVFSDETLDTFEGWDPESYKRITDEFAYWDDIEIHFKDTAHRVGGNGFCGCSRTTLLRILQDRAIELGVEICYQTEVDPDTDFSDSDLVVLSDGVNSRFREHFAEHFRPNVDLRPNKFAWMGSTKPLDAFTFCFEETEWGIFIAHAYQYEEGRSTWIFETDDETFERAGLGALNEEESAEFCRKIFGKYLDGHPLLINRSMWRNFPMIRNERWVKDNMVLLGDAKATAHYSIGSGTKLAMEDAIALFEAIEAKPDVPSALKLFESGRREGVEIIQHAADVSLVWFEHLDRFWDYDPIQFAFGLMTRSKAITYDNLRLRAPEFVDRADRMFAEKVRLKGFDVDVDNPATPAFQPFRLRDMELQNRIVMSPMCMYSAKDGVPGDFHLVHYGARAMGGAGLIFTEMTCVAPDARITHGCTGLWNDEQEAAWKRIVDFVQANSNSKLCMQLGHAGRKGASKLMWEGMDRPLDNAEDGWPVLSASPIPYYPESQVPREVTREDMDRIVEAFVAAVERTERLGFDMLELHCAHGYLLASFLSPLTNQRTDEYGGPIENRLKFPLEVFRRMREAWPKHKPMSVRISATDWAEGGLPGEDAVAVAQAFAAEGVDLVDVSTGQTVNWSAPVYGRMFQTPFSDQIRNEADVATMCVGNITTADQANTILVAGRADLVAIGRPHLVDPFFTARAAAWYGEPYLTVQPQYEPGYDQLARNSVRDRQNLEELRIKARPKSRQSSREAPRPKTSFIAAAE</sequence>
<dbReference type="SUPFAM" id="SSF51395">
    <property type="entry name" value="FMN-linked oxidoreductases"/>
    <property type="match status" value="1"/>
</dbReference>
<evidence type="ECO:0000259" key="3">
    <source>
        <dbReference type="Pfam" id="PF01494"/>
    </source>
</evidence>
<dbReference type="GO" id="GO:0071949">
    <property type="term" value="F:FAD binding"/>
    <property type="evidence" value="ECO:0007669"/>
    <property type="project" value="InterPro"/>
</dbReference>
<proteinExistence type="predicted"/>
<dbReference type="Gene3D" id="3.50.50.60">
    <property type="entry name" value="FAD/NAD(P)-binding domain"/>
    <property type="match status" value="1"/>
</dbReference>
<dbReference type="GO" id="GO:0003959">
    <property type="term" value="F:NADPH dehydrogenase activity"/>
    <property type="evidence" value="ECO:0007669"/>
    <property type="project" value="InterPro"/>
</dbReference>
<reference evidence="4 5" key="1">
    <citation type="submission" date="2024-02" db="EMBL/GenBank/DDBJ databases">
        <title>Genome analysis and characterization of Microbaculum marinisediminis sp. nov., isolated from marine sediment.</title>
        <authorList>
            <person name="Du Z.-J."/>
            <person name="Ye Y.-Q."/>
            <person name="Zhang Z.-R."/>
            <person name="Yuan S.-M."/>
            <person name="Zhang X.-Y."/>
        </authorList>
    </citation>
    <scope>NUCLEOTIDE SEQUENCE [LARGE SCALE GENOMIC DNA]</scope>
    <source>
        <strain evidence="4 5">SDUM1044001</strain>
    </source>
</reference>
<dbReference type="InterPro" id="IPR002938">
    <property type="entry name" value="FAD-bd"/>
</dbReference>
<organism evidence="4 5">
    <name type="scientific">Microbaculum marinum</name>
    <dbReference type="NCBI Taxonomy" id="1764581"/>
    <lineage>
        <taxon>Bacteria</taxon>
        <taxon>Pseudomonadati</taxon>
        <taxon>Pseudomonadota</taxon>
        <taxon>Alphaproteobacteria</taxon>
        <taxon>Hyphomicrobiales</taxon>
        <taxon>Tepidamorphaceae</taxon>
        <taxon>Microbaculum</taxon>
    </lineage>
</organism>
<dbReference type="Proteomes" id="UP001378188">
    <property type="component" value="Unassembled WGS sequence"/>
</dbReference>
<evidence type="ECO:0000256" key="1">
    <source>
        <dbReference type="SAM" id="MobiDB-lite"/>
    </source>
</evidence>